<feature type="transmembrane region" description="Helical" evidence="8">
    <location>
        <begin position="30"/>
        <end position="55"/>
    </location>
</feature>
<evidence type="ECO:0000256" key="4">
    <source>
        <dbReference type="ARBA" id="ARBA00022989"/>
    </source>
</evidence>
<dbReference type="GO" id="GO:0005886">
    <property type="term" value="C:plasma membrane"/>
    <property type="evidence" value="ECO:0007669"/>
    <property type="project" value="UniProtKB-SubCell"/>
</dbReference>
<dbReference type="InterPro" id="IPR023391">
    <property type="entry name" value="Prot_translocase_SecE_dom_sf"/>
</dbReference>
<dbReference type="Proteomes" id="UP000186940">
    <property type="component" value="Unassembled WGS sequence"/>
</dbReference>
<gene>
    <name evidence="8" type="primary">secE</name>
    <name evidence="9" type="ORF">SCAL_000417</name>
</gene>
<keyword evidence="8" id="KW-1003">Cell membrane</keyword>
<keyword evidence="2 8" id="KW-0812">Transmembrane</keyword>
<dbReference type="GO" id="GO:0065002">
    <property type="term" value="P:intracellular protein transmembrane transport"/>
    <property type="evidence" value="ECO:0007669"/>
    <property type="project" value="UniProtKB-UniRule"/>
</dbReference>
<evidence type="ECO:0000313" key="10">
    <source>
        <dbReference type="Proteomes" id="UP000186940"/>
    </source>
</evidence>
<reference evidence="9" key="1">
    <citation type="submission" date="2016-05" db="EMBL/GenBank/DDBJ databases">
        <title>Microbial consortia oxidize butane by reversing methanogenesis.</title>
        <authorList>
            <person name="Laso-Perez R."/>
            <person name="Richter M."/>
            <person name="Wegener G."/>
            <person name="Musat F."/>
        </authorList>
    </citation>
    <scope>NUCLEOTIDE SEQUENCE [LARGE SCALE GENOMIC DNA]</scope>
    <source>
        <strain evidence="9">BOX2</strain>
    </source>
</reference>
<dbReference type="HAMAP" id="MF_00422">
    <property type="entry name" value="SecE"/>
    <property type="match status" value="1"/>
</dbReference>
<evidence type="ECO:0000256" key="3">
    <source>
        <dbReference type="ARBA" id="ARBA00022927"/>
    </source>
</evidence>
<accession>A0A1F2PDI0</accession>
<dbReference type="InterPro" id="IPR001901">
    <property type="entry name" value="Translocase_SecE/Sec61-g"/>
</dbReference>
<dbReference type="AlphaFoldDB" id="A0A1F2PDI0"/>
<dbReference type="GO" id="GO:0006605">
    <property type="term" value="P:protein targeting"/>
    <property type="evidence" value="ECO:0007669"/>
    <property type="project" value="UniProtKB-UniRule"/>
</dbReference>
<proteinExistence type="inferred from homology"/>
<comment type="caution">
    <text evidence="9">The sequence shown here is derived from an EMBL/GenBank/DDBJ whole genome shotgun (WGS) entry which is preliminary data.</text>
</comment>
<keyword evidence="3 8" id="KW-0653">Protein transport</keyword>
<keyword evidence="4 8" id="KW-1133">Transmembrane helix</keyword>
<comment type="function">
    <text evidence="8">Essential subunit of the Sec protein translocation channel SecYEG. Clamps together the 2 halves of SecY. May contact the channel plug during translocation.</text>
</comment>
<dbReference type="NCBIfam" id="TIGR00327">
    <property type="entry name" value="secE_euk_arch"/>
    <property type="match status" value="1"/>
</dbReference>
<evidence type="ECO:0000256" key="6">
    <source>
        <dbReference type="ARBA" id="ARBA00023136"/>
    </source>
</evidence>
<evidence type="ECO:0000256" key="8">
    <source>
        <dbReference type="HAMAP-Rule" id="MF_00422"/>
    </source>
</evidence>
<dbReference type="Gene3D" id="1.20.5.820">
    <property type="entry name" value="Preprotein translocase SecE subunit"/>
    <property type="match status" value="1"/>
</dbReference>
<comment type="subcellular location">
    <subcellularLocation>
        <location evidence="8">Cell membrane</location>
        <topology evidence="8">Single-pass membrane protein</topology>
    </subcellularLocation>
    <subcellularLocation>
        <location evidence="7">Endomembrane system</location>
        <topology evidence="7">Single-pass membrane protein</topology>
    </subcellularLocation>
</comment>
<evidence type="ECO:0000256" key="1">
    <source>
        <dbReference type="ARBA" id="ARBA00022448"/>
    </source>
</evidence>
<dbReference type="GO" id="GO:0008320">
    <property type="term" value="F:protein transmembrane transporter activity"/>
    <property type="evidence" value="ECO:0007669"/>
    <property type="project" value="UniProtKB-UniRule"/>
</dbReference>
<dbReference type="GO" id="GO:0009306">
    <property type="term" value="P:protein secretion"/>
    <property type="evidence" value="ECO:0007669"/>
    <property type="project" value="UniProtKB-UniRule"/>
</dbReference>
<organism evidence="9 10">
    <name type="scientific">Candidatus Syntropharchaeum caldarium</name>
    <dbReference type="NCBI Taxonomy" id="1838285"/>
    <lineage>
        <taxon>Archaea</taxon>
        <taxon>Methanobacteriati</taxon>
        <taxon>Methanobacteriota</taxon>
        <taxon>Stenosarchaea group</taxon>
        <taxon>Methanomicrobia</taxon>
        <taxon>Methanosarcinales</taxon>
        <taxon>ANME-2 cluster</taxon>
        <taxon>Candidatus Syntropharchaeum</taxon>
    </lineage>
</organism>
<evidence type="ECO:0000256" key="7">
    <source>
        <dbReference type="ARBA" id="ARBA00037847"/>
    </source>
</evidence>
<keyword evidence="10" id="KW-1185">Reference proteome</keyword>
<evidence type="ECO:0000313" key="9">
    <source>
        <dbReference type="EMBL" id="OFV68741.1"/>
    </source>
</evidence>
<keyword evidence="1 8" id="KW-0813">Transport</keyword>
<dbReference type="STRING" id="1838285.SCAL_000417"/>
<dbReference type="EMBL" id="LYOS01000001">
    <property type="protein sequence ID" value="OFV68741.1"/>
    <property type="molecule type" value="Genomic_DNA"/>
</dbReference>
<dbReference type="Pfam" id="PF00584">
    <property type="entry name" value="SecE"/>
    <property type="match status" value="1"/>
</dbReference>
<dbReference type="InterPro" id="IPR008158">
    <property type="entry name" value="Translocase_Sec61-g"/>
</dbReference>
<sequence length="63" mass="7087">MAFNTGKVSDTINEYIRVLKLARKPTREEFLMISKIAGAGMLLIGLIGFIIYLLITVLPKNLY</sequence>
<protein>
    <recommendedName>
        <fullName evidence="8">Protein translocase subunit SecE</fullName>
    </recommendedName>
    <alternativeName>
        <fullName evidence="8">Protein transport protein Sec61 gamma subunit homolog</fullName>
    </alternativeName>
</protein>
<name>A0A1F2PDI0_9EURY</name>
<keyword evidence="5 8" id="KW-0811">Translocation</keyword>
<comment type="similarity">
    <text evidence="8">Belongs to the SecE/SEC61-gamma family.</text>
</comment>
<dbReference type="GO" id="GO:0012505">
    <property type="term" value="C:endomembrane system"/>
    <property type="evidence" value="ECO:0007669"/>
    <property type="project" value="UniProtKB-SubCell"/>
</dbReference>
<dbReference type="PATRIC" id="fig|1838285.3.peg.422"/>
<keyword evidence="6 8" id="KW-0472">Membrane</keyword>
<evidence type="ECO:0000256" key="5">
    <source>
        <dbReference type="ARBA" id="ARBA00023010"/>
    </source>
</evidence>
<evidence type="ECO:0000256" key="2">
    <source>
        <dbReference type="ARBA" id="ARBA00022692"/>
    </source>
</evidence>
<comment type="subunit">
    <text evidence="8">Component of the Sec protein translocase complex. Heterotrimer consisting of SecY (alpha), SecG (beta) and SecE (gamma) subunits. The heterotrimers can form oligomers, although 1 heterotrimer is thought to be able to translocate proteins. Interacts with the ribosome. May interact with SecDF, and other proteins may be involved.</text>
</comment>
<dbReference type="SUPFAM" id="SSF103456">
    <property type="entry name" value="Preprotein translocase SecE subunit"/>
    <property type="match status" value="1"/>
</dbReference>